<dbReference type="Proteomes" id="UP000256977">
    <property type="component" value="Unassembled WGS sequence"/>
</dbReference>
<gene>
    <name evidence="9" type="ORF">DFP98_112107</name>
</gene>
<organism evidence="9 10">
    <name type="scientific">Cohnella phaseoli</name>
    <dbReference type="NCBI Taxonomy" id="456490"/>
    <lineage>
        <taxon>Bacteria</taxon>
        <taxon>Bacillati</taxon>
        <taxon>Bacillota</taxon>
        <taxon>Bacilli</taxon>
        <taxon>Bacillales</taxon>
        <taxon>Paenibacillaceae</taxon>
        <taxon>Cohnella</taxon>
    </lineage>
</organism>
<evidence type="ECO:0000256" key="7">
    <source>
        <dbReference type="SAM" id="Phobius"/>
    </source>
</evidence>
<dbReference type="EMBL" id="QRDZ01000012">
    <property type="protein sequence ID" value="RED76389.1"/>
    <property type="molecule type" value="Genomic_DNA"/>
</dbReference>
<keyword evidence="7" id="KW-0812">Transmembrane</keyword>
<comment type="caution">
    <text evidence="9">The sequence shown here is derived from an EMBL/GenBank/DDBJ whole genome shotgun (WGS) entry which is preliminary data.</text>
</comment>
<dbReference type="PANTHER" id="PTHR34220:SF7">
    <property type="entry name" value="SENSOR HISTIDINE KINASE YPDA"/>
    <property type="match status" value="1"/>
</dbReference>
<keyword evidence="7" id="KW-1133">Transmembrane helix</keyword>
<accession>A0A3D9JRE9</accession>
<dbReference type="SMART" id="SM00304">
    <property type="entry name" value="HAMP"/>
    <property type="match status" value="1"/>
</dbReference>
<feature type="transmembrane region" description="Helical" evidence="7">
    <location>
        <begin position="285"/>
        <end position="306"/>
    </location>
</feature>
<keyword evidence="4" id="KW-0808">Transferase</keyword>
<proteinExistence type="predicted"/>
<dbReference type="InterPro" id="IPR003660">
    <property type="entry name" value="HAMP_dom"/>
</dbReference>
<sequence>MKRQRSLSAKLVVAFIAVAIPFLLFLVYINRYAMDVVRTQVAESQLSLLRMHANDMDGTLTQVDHYLLSSAFQHAGITSLMLNAPDSDEYTLTRIQVLNQLNRDLVHYNRVGMLFAYAALNEDLMTSEPNRNVPKAIREQLAETMRTLNAHDAYLQTWSAITFNGEPWLMRVEKNDFNVYTGALIRVATLMEPIRSVMAEGSAQVLLLNDSGELLSSGLADPPSTEERLRLLGGSDKPYETIAFDREEMLVVTNASQQSDTRLVVLIPESQLLKRLVTFQTIIKLAPLAAALLLLLLLFFLRGVVLKPTAQLVRGMRRIKDGDLIYRLEPSASKEFGLITDNFNAMASEIKDLKIHVYEEQLRLNKAEIKQLQLQIHPHFLLNSLNVVFHLVESRETKLAQRMIRYIMNYFRFVTRTSVPFVRLEEEIEHISTYLEIQKMRFPNFLDFEIAADGDLKDYLLPPVLFQPFVENAIIHGFRIRNQRFVIRISAEKDPESPDGGLVIRIADNGTGFTEEQLEKFGSASFKQDHEHLGIGNVYDRLRMNYGERAKLLFDNLPDGGAEVALRLPLQTVAPTSG</sequence>
<dbReference type="InterPro" id="IPR003594">
    <property type="entry name" value="HATPase_dom"/>
</dbReference>
<dbReference type="PROSITE" id="PS50885">
    <property type="entry name" value="HAMP"/>
    <property type="match status" value="1"/>
</dbReference>
<keyword evidence="2" id="KW-1003">Cell membrane</keyword>
<feature type="transmembrane region" description="Helical" evidence="7">
    <location>
        <begin position="7"/>
        <end position="29"/>
    </location>
</feature>
<name>A0A3D9JRE9_9BACL</name>
<dbReference type="SUPFAM" id="SSF55874">
    <property type="entry name" value="ATPase domain of HSP90 chaperone/DNA topoisomerase II/histidine kinase"/>
    <property type="match status" value="1"/>
</dbReference>
<keyword evidence="10" id="KW-1185">Reference proteome</keyword>
<dbReference type="CDD" id="cd06225">
    <property type="entry name" value="HAMP"/>
    <property type="match status" value="1"/>
</dbReference>
<protein>
    <submittedName>
        <fullName evidence="9">Two-component system sensor histidine kinase YesM</fullName>
    </submittedName>
</protein>
<dbReference type="Pfam" id="PF02518">
    <property type="entry name" value="HATPase_c"/>
    <property type="match status" value="1"/>
</dbReference>
<dbReference type="GO" id="GO:0005886">
    <property type="term" value="C:plasma membrane"/>
    <property type="evidence" value="ECO:0007669"/>
    <property type="project" value="UniProtKB-SubCell"/>
</dbReference>
<evidence type="ECO:0000313" key="10">
    <source>
        <dbReference type="Proteomes" id="UP000256977"/>
    </source>
</evidence>
<dbReference type="InterPro" id="IPR050640">
    <property type="entry name" value="Bact_2-comp_sensor_kinase"/>
</dbReference>
<dbReference type="Pfam" id="PF00672">
    <property type="entry name" value="HAMP"/>
    <property type="match status" value="1"/>
</dbReference>
<keyword evidence="3" id="KW-0597">Phosphoprotein</keyword>
<dbReference type="AlphaFoldDB" id="A0A3D9JRE9"/>
<evidence type="ECO:0000256" key="6">
    <source>
        <dbReference type="ARBA" id="ARBA00023136"/>
    </source>
</evidence>
<dbReference type="Gene3D" id="3.30.565.10">
    <property type="entry name" value="Histidine kinase-like ATPase, C-terminal domain"/>
    <property type="match status" value="1"/>
</dbReference>
<dbReference type="OrthoDB" id="759642at2"/>
<evidence type="ECO:0000256" key="4">
    <source>
        <dbReference type="ARBA" id="ARBA00022679"/>
    </source>
</evidence>
<evidence type="ECO:0000259" key="8">
    <source>
        <dbReference type="PROSITE" id="PS50885"/>
    </source>
</evidence>
<evidence type="ECO:0000256" key="3">
    <source>
        <dbReference type="ARBA" id="ARBA00022553"/>
    </source>
</evidence>
<dbReference type="SUPFAM" id="SSF158472">
    <property type="entry name" value="HAMP domain-like"/>
    <property type="match status" value="1"/>
</dbReference>
<feature type="domain" description="HAMP" evidence="8">
    <location>
        <begin position="303"/>
        <end position="355"/>
    </location>
</feature>
<dbReference type="GO" id="GO:0000155">
    <property type="term" value="F:phosphorelay sensor kinase activity"/>
    <property type="evidence" value="ECO:0007669"/>
    <property type="project" value="InterPro"/>
</dbReference>
<dbReference type="PANTHER" id="PTHR34220">
    <property type="entry name" value="SENSOR HISTIDINE KINASE YPDA"/>
    <property type="match status" value="1"/>
</dbReference>
<dbReference type="InterPro" id="IPR010559">
    <property type="entry name" value="Sig_transdc_His_kin_internal"/>
</dbReference>
<comment type="subcellular location">
    <subcellularLocation>
        <location evidence="1">Cell membrane</location>
        <topology evidence="1">Multi-pass membrane protein</topology>
    </subcellularLocation>
</comment>
<evidence type="ECO:0000313" key="9">
    <source>
        <dbReference type="EMBL" id="RED76389.1"/>
    </source>
</evidence>
<reference evidence="9 10" key="1">
    <citation type="submission" date="2018-07" db="EMBL/GenBank/DDBJ databases">
        <title>Genomic Encyclopedia of Type Strains, Phase III (KMG-III): the genomes of soil and plant-associated and newly described type strains.</title>
        <authorList>
            <person name="Whitman W."/>
        </authorList>
    </citation>
    <scope>NUCLEOTIDE SEQUENCE [LARGE SCALE GENOMIC DNA]</scope>
    <source>
        <strain evidence="9 10">CECT 7287</strain>
    </source>
</reference>
<dbReference type="InterPro" id="IPR036890">
    <property type="entry name" value="HATPase_C_sf"/>
</dbReference>
<keyword evidence="5 9" id="KW-0418">Kinase</keyword>
<evidence type="ECO:0000256" key="5">
    <source>
        <dbReference type="ARBA" id="ARBA00022777"/>
    </source>
</evidence>
<keyword evidence="6 7" id="KW-0472">Membrane</keyword>
<dbReference type="Pfam" id="PF06580">
    <property type="entry name" value="His_kinase"/>
    <property type="match status" value="1"/>
</dbReference>
<dbReference type="RefSeq" id="WP_116061682.1">
    <property type="nucleotide sequence ID" value="NZ_QRDZ01000012.1"/>
</dbReference>
<dbReference type="Gene3D" id="6.10.340.10">
    <property type="match status" value="1"/>
</dbReference>
<evidence type="ECO:0000256" key="1">
    <source>
        <dbReference type="ARBA" id="ARBA00004651"/>
    </source>
</evidence>
<evidence type="ECO:0000256" key="2">
    <source>
        <dbReference type="ARBA" id="ARBA00022475"/>
    </source>
</evidence>